<dbReference type="GO" id="GO:0016787">
    <property type="term" value="F:hydrolase activity"/>
    <property type="evidence" value="ECO:0007669"/>
    <property type="project" value="UniProtKB-KW"/>
</dbReference>
<name>A0A2N8KAM3_9BURK</name>
<dbReference type="PANTHER" id="PTHR43540:SF6">
    <property type="entry name" value="ISOCHORISMATASE-LIKE DOMAIN-CONTAINING PROTEIN"/>
    <property type="match status" value="1"/>
</dbReference>
<keyword evidence="1 3" id="KW-0378">Hydrolase</keyword>
<comment type="caution">
    <text evidence="3">The sequence shown here is derived from an EMBL/GenBank/DDBJ whole genome shotgun (WGS) entry which is preliminary data.</text>
</comment>
<evidence type="ECO:0000313" key="4">
    <source>
        <dbReference type="Proteomes" id="UP000235994"/>
    </source>
</evidence>
<dbReference type="InterPro" id="IPR000868">
    <property type="entry name" value="Isochorismatase-like_dom"/>
</dbReference>
<dbReference type="AlphaFoldDB" id="A0A2N8KAM3"/>
<gene>
    <name evidence="3" type="ORF">C1I89_29415</name>
</gene>
<dbReference type="EMBL" id="POQS01000009">
    <property type="protein sequence ID" value="PND30501.1"/>
    <property type="molecule type" value="Genomic_DNA"/>
</dbReference>
<dbReference type="Gene3D" id="3.40.50.850">
    <property type="entry name" value="Isochorismatase-like"/>
    <property type="match status" value="1"/>
</dbReference>
<protein>
    <submittedName>
        <fullName evidence="3">Hydrolase</fullName>
    </submittedName>
</protein>
<dbReference type="Proteomes" id="UP000235994">
    <property type="component" value="Unassembled WGS sequence"/>
</dbReference>
<proteinExistence type="predicted"/>
<dbReference type="Pfam" id="PF00857">
    <property type="entry name" value="Isochorismatase"/>
    <property type="match status" value="1"/>
</dbReference>
<reference evidence="3 4" key="1">
    <citation type="submission" date="2018-01" db="EMBL/GenBank/DDBJ databases">
        <title>The draft genome of an aniline degradation strain ANB-1.</title>
        <authorList>
            <person name="Zhang L."/>
            <person name="Jiang J."/>
        </authorList>
    </citation>
    <scope>NUCLEOTIDE SEQUENCE [LARGE SCALE GENOMIC DNA]</scope>
    <source>
        <strain evidence="3 4">ANB-1</strain>
    </source>
</reference>
<dbReference type="SUPFAM" id="SSF52499">
    <property type="entry name" value="Isochorismatase-like hydrolases"/>
    <property type="match status" value="1"/>
</dbReference>
<feature type="domain" description="Isochorismatase-like" evidence="2">
    <location>
        <begin position="4"/>
        <end position="149"/>
    </location>
</feature>
<dbReference type="PANTHER" id="PTHR43540">
    <property type="entry name" value="PEROXYUREIDOACRYLATE/UREIDOACRYLATE AMIDOHYDROLASE-RELATED"/>
    <property type="match status" value="1"/>
</dbReference>
<accession>A0A2N8KAM3</accession>
<evidence type="ECO:0000256" key="1">
    <source>
        <dbReference type="ARBA" id="ARBA00022801"/>
    </source>
</evidence>
<keyword evidence="4" id="KW-1185">Reference proteome</keyword>
<dbReference type="InterPro" id="IPR050272">
    <property type="entry name" value="Isochorismatase-like_hydrls"/>
</dbReference>
<evidence type="ECO:0000313" key="3">
    <source>
        <dbReference type="EMBL" id="PND30501.1"/>
    </source>
</evidence>
<organism evidence="3 4">
    <name type="scientific">Achromobacter pulmonis</name>
    <dbReference type="NCBI Taxonomy" id="1389932"/>
    <lineage>
        <taxon>Bacteria</taxon>
        <taxon>Pseudomonadati</taxon>
        <taxon>Pseudomonadota</taxon>
        <taxon>Betaproteobacteria</taxon>
        <taxon>Burkholderiales</taxon>
        <taxon>Alcaligenaceae</taxon>
        <taxon>Achromobacter</taxon>
    </lineage>
</organism>
<sequence>MKQALIVIDVQESFRLRPFWDETEYPAFLGQIQSLIDAAVARDMPVLQVFHTSAANDPANPFSLASGHVRTLKELHLAPSAVFHKTVHSSLYAVDADGASLHDWLREHGIEGVIVCGIRTEQCCETTARHASDAGFKVVFPTDATLTFAMQSPSGKNYTPAEIRDRTELVLQGRFARIARAADALAG</sequence>
<evidence type="ECO:0000259" key="2">
    <source>
        <dbReference type="Pfam" id="PF00857"/>
    </source>
</evidence>
<dbReference type="RefSeq" id="WP_102775808.1">
    <property type="nucleotide sequence ID" value="NZ_POQS01000009.1"/>
</dbReference>
<dbReference type="InterPro" id="IPR036380">
    <property type="entry name" value="Isochorismatase-like_sf"/>
</dbReference>